<evidence type="ECO:0000256" key="1">
    <source>
        <dbReference type="SAM" id="MobiDB-lite"/>
    </source>
</evidence>
<feature type="compositionally biased region" description="Basic residues" evidence="1">
    <location>
        <begin position="574"/>
        <end position="590"/>
    </location>
</feature>
<feature type="region of interest" description="Disordered" evidence="1">
    <location>
        <begin position="629"/>
        <end position="656"/>
    </location>
</feature>
<evidence type="ECO:0000313" key="2">
    <source>
        <dbReference type="EMBL" id="KAF2667113.1"/>
    </source>
</evidence>
<reference evidence="2" key="1">
    <citation type="journal article" date="2020" name="Stud. Mycol.">
        <title>101 Dothideomycetes genomes: a test case for predicting lifestyles and emergence of pathogens.</title>
        <authorList>
            <person name="Haridas S."/>
            <person name="Albert R."/>
            <person name="Binder M."/>
            <person name="Bloem J."/>
            <person name="Labutti K."/>
            <person name="Salamov A."/>
            <person name="Andreopoulos B."/>
            <person name="Baker S."/>
            <person name="Barry K."/>
            <person name="Bills G."/>
            <person name="Bluhm B."/>
            <person name="Cannon C."/>
            <person name="Castanera R."/>
            <person name="Culley D."/>
            <person name="Daum C."/>
            <person name="Ezra D."/>
            <person name="Gonzalez J."/>
            <person name="Henrissat B."/>
            <person name="Kuo A."/>
            <person name="Liang C."/>
            <person name="Lipzen A."/>
            <person name="Lutzoni F."/>
            <person name="Magnuson J."/>
            <person name="Mondo S."/>
            <person name="Nolan M."/>
            <person name="Ohm R."/>
            <person name="Pangilinan J."/>
            <person name="Park H.-J."/>
            <person name="Ramirez L."/>
            <person name="Alfaro M."/>
            <person name="Sun H."/>
            <person name="Tritt A."/>
            <person name="Yoshinaga Y."/>
            <person name="Zwiers L.-H."/>
            <person name="Turgeon B."/>
            <person name="Goodwin S."/>
            <person name="Spatafora J."/>
            <person name="Crous P."/>
            <person name="Grigoriev I."/>
        </authorList>
    </citation>
    <scope>NUCLEOTIDE SEQUENCE</scope>
    <source>
        <strain evidence="2">CBS 115976</strain>
    </source>
</reference>
<dbReference type="InterPro" id="IPR015943">
    <property type="entry name" value="WD40/YVTN_repeat-like_dom_sf"/>
</dbReference>
<dbReference type="OrthoDB" id="5362656at2759"/>
<dbReference type="AlphaFoldDB" id="A0A6A6U739"/>
<organism evidence="2 3">
    <name type="scientific">Microthyrium microscopicum</name>
    <dbReference type="NCBI Taxonomy" id="703497"/>
    <lineage>
        <taxon>Eukaryota</taxon>
        <taxon>Fungi</taxon>
        <taxon>Dikarya</taxon>
        <taxon>Ascomycota</taxon>
        <taxon>Pezizomycotina</taxon>
        <taxon>Dothideomycetes</taxon>
        <taxon>Dothideomycetes incertae sedis</taxon>
        <taxon>Microthyriales</taxon>
        <taxon>Microthyriaceae</taxon>
        <taxon>Microthyrium</taxon>
    </lineage>
</organism>
<feature type="region of interest" description="Disordered" evidence="1">
    <location>
        <begin position="318"/>
        <end position="348"/>
    </location>
</feature>
<proteinExistence type="predicted"/>
<dbReference type="SUPFAM" id="SSF50978">
    <property type="entry name" value="WD40 repeat-like"/>
    <property type="match status" value="1"/>
</dbReference>
<dbReference type="Gene3D" id="2.130.10.10">
    <property type="entry name" value="YVTN repeat-like/Quinoprotein amine dehydrogenase"/>
    <property type="match status" value="2"/>
</dbReference>
<dbReference type="Proteomes" id="UP000799302">
    <property type="component" value="Unassembled WGS sequence"/>
</dbReference>
<feature type="compositionally biased region" description="Polar residues" evidence="1">
    <location>
        <begin position="318"/>
        <end position="332"/>
    </location>
</feature>
<dbReference type="InterPro" id="IPR036322">
    <property type="entry name" value="WD40_repeat_dom_sf"/>
</dbReference>
<protein>
    <submittedName>
        <fullName evidence="2">WD40 repeat-like protein</fullName>
    </submittedName>
</protein>
<feature type="compositionally biased region" description="Pro residues" evidence="1">
    <location>
        <begin position="539"/>
        <end position="549"/>
    </location>
</feature>
<evidence type="ECO:0000313" key="3">
    <source>
        <dbReference type="Proteomes" id="UP000799302"/>
    </source>
</evidence>
<dbReference type="InterPro" id="IPR001680">
    <property type="entry name" value="WD40_rpt"/>
</dbReference>
<gene>
    <name evidence="2" type="ORF">BT63DRAFT_329952</name>
</gene>
<sequence length="678" mass="72732">MIISLLPTIEEQLLEMASRAFPSTHHLVAVTQKNVLTWDSNGIRRIFTSGSSGIIAAKESKNGTLAISDSHLVLLHEVEKGLERSYRLKGAEGQIRLLHFSANSDILYFSTTLLDSIQIYSLRESKLLDPGPTHPSPPIALAISSTSHLLLSASENPPTVYLQSLTYAGAPKLLIPEATTAPVVHAAFHPKRPNIFLLSFKDGSLAVYDASRLSKARGKDAEDLSTYTAEVRAFPQLHRVASSTYQTEQAGNMRPRAVSLSVTAASFLPNSQTKVVTVGADGKCNILDFETKMILKTFHIKGPATSLSVLPGVPVNQTSKKPAASKNASGVAQPSKLPAASGKARQSSVAKPQVTSNLLAIGRVDGKVFVYDEQGRLLAQKTVDDGAGQVLDVDWIAGASPEALGDWTTVNFNDEKDFDLGISATSSRAASRKSSKDKALLDKTLPAVPTTVKFEDHVVAIKEEDFDTVRHVPILGPTTADIPGHVGKTYMDLFSPVKPPAARSPVRSTPRSRPRITSATFVEYEDAAPTLPEKDQVLSPPPKAMLPPRVPDRPLPRSLGVKPGTKAMPLKKSMSPKRRNSPGKAAVKKSKGSFLSIASDLLTTPGLFSSTPASERSTSNSKILSDIRKMGGAGTQRPVRTSQGGKSPPGQITFPSDIRLNQNFMSPIALGGYHEMRC</sequence>
<name>A0A6A6U739_9PEZI</name>
<keyword evidence="3" id="KW-1185">Reference proteome</keyword>
<accession>A0A6A6U739</accession>
<dbReference type="SMART" id="SM00320">
    <property type="entry name" value="WD40"/>
    <property type="match status" value="3"/>
</dbReference>
<dbReference type="EMBL" id="MU004238">
    <property type="protein sequence ID" value="KAF2667113.1"/>
    <property type="molecule type" value="Genomic_DNA"/>
</dbReference>
<feature type="region of interest" description="Disordered" evidence="1">
    <location>
        <begin position="523"/>
        <end position="590"/>
    </location>
</feature>